<name>A0ACB0FJJ6_RANTA</name>
<dbReference type="Proteomes" id="UP001162501">
    <property type="component" value="Chromosome 8"/>
</dbReference>
<accession>A0ACB0FJJ6</accession>
<evidence type="ECO:0000313" key="2">
    <source>
        <dbReference type="Proteomes" id="UP001162501"/>
    </source>
</evidence>
<evidence type="ECO:0000313" key="1">
    <source>
        <dbReference type="EMBL" id="CAI9712653.1"/>
    </source>
</evidence>
<reference evidence="1" key="1">
    <citation type="submission" date="2023-05" db="EMBL/GenBank/DDBJ databases">
        <authorList>
            <consortium name="ELIXIR-Norway"/>
        </authorList>
    </citation>
    <scope>NUCLEOTIDE SEQUENCE</scope>
</reference>
<proteinExistence type="predicted"/>
<sequence>MSTSVDYLDDCGKESGRLQKETRVPCGGCNQREGLGDPAQEESRAAGRLGFILSHVRSPVVRARTEVELSLWGRQVWPHKEARLKGTSLRRGGGGWEDGVIRGRLAAWLTVMATVMAMGVPGDSPASGRVLKGTEGAGLLLDWTGNERGTGDCKGLVHPWAGRGRGDTGRDRPPSGGAC</sequence>
<organism evidence="1 2">
    <name type="scientific">Rangifer tarandus platyrhynchus</name>
    <name type="common">Svalbard reindeer</name>
    <dbReference type="NCBI Taxonomy" id="3082113"/>
    <lineage>
        <taxon>Eukaryota</taxon>
        <taxon>Metazoa</taxon>
        <taxon>Chordata</taxon>
        <taxon>Craniata</taxon>
        <taxon>Vertebrata</taxon>
        <taxon>Euteleostomi</taxon>
        <taxon>Mammalia</taxon>
        <taxon>Eutheria</taxon>
        <taxon>Laurasiatheria</taxon>
        <taxon>Artiodactyla</taxon>
        <taxon>Ruminantia</taxon>
        <taxon>Pecora</taxon>
        <taxon>Cervidae</taxon>
        <taxon>Odocoileinae</taxon>
        <taxon>Rangifer</taxon>
    </lineage>
</organism>
<protein>
    <submittedName>
        <fullName evidence="1">Uncharacterized protein</fullName>
    </submittedName>
</protein>
<gene>
    <name evidence="1" type="ORF">MRATA1EN3_LOCUS23866</name>
</gene>
<dbReference type="EMBL" id="OX596092">
    <property type="protein sequence ID" value="CAI9712653.1"/>
    <property type="molecule type" value="Genomic_DNA"/>
</dbReference>